<evidence type="ECO:0000256" key="3">
    <source>
        <dbReference type="ARBA" id="ARBA00022737"/>
    </source>
</evidence>
<dbReference type="InterPro" id="IPR051476">
    <property type="entry name" value="Bac_ResReg_Asp_Phosphatase"/>
</dbReference>
<dbReference type="PROSITE" id="PS50005">
    <property type="entry name" value="TPR"/>
    <property type="match status" value="1"/>
</dbReference>
<evidence type="ECO:0000256" key="4">
    <source>
        <dbReference type="ARBA" id="ARBA00022803"/>
    </source>
</evidence>
<evidence type="ECO:0000256" key="1">
    <source>
        <dbReference type="ARBA" id="ARBA00004496"/>
    </source>
</evidence>
<dbReference type="SMART" id="SM00028">
    <property type="entry name" value="TPR"/>
    <property type="match status" value="7"/>
</dbReference>
<dbReference type="Gene3D" id="1.25.40.10">
    <property type="entry name" value="Tetratricopeptide repeat domain"/>
    <property type="match status" value="2"/>
</dbReference>
<evidence type="ECO:0000259" key="7">
    <source>
        <dbReference type="PROSITE" id="PS50943"/>
    </source>
</evidence>
<keyword evidence="3" id="KW-0677">Repeat</keyword>
<dbReference type="CDD" id="cd00093">
    <property type="entry name" value="HTH_XRE"/>
    <property type="match status" value="1"/>
</dbReference>
<dbReference type="Pfam" id="PF01381">
    <property type="entry name" value="HTH_3"/>
    <property type="match status" value="1"/>
</dbReference>
<dbReference type="RefSeq" id="WP_021283876.1">
    <property type="nucleotide sequence ID" value="NZ_JAGGLL010000012.1"/>
</dbReference>
<comment type="similarity">
    <text evidence="5">Belongs to the Rap family.</text>
</comment>
<accession>A0ABS4K2R0</accession>
<dbReference type="Pfam" id="PF13181">
    <property type="entry name" value="TPR_8"/>
    <property type="match status" value="1"/>
</dbReference>
<protein>
    <submittedName>
        <fullName evidence="8">Tetratricopeptide (TPR) repeat protein</fullName>
    </submittedName>
</protein>
<dbReference type="InterPro" id="IPR001387">
    <property type="entry name" value="Cro/C1-type_HTH"/>
</dbReference>
<dbReference type="PANTHER" id="PTHR46630">
    <property type="entry name" value="TETRATRICOPEPTIDE REPEAT PROTEIN 29"/>
    <property type="match status" value="1"/>
</dbReference>
<dbReference type="EMBL" id="JAGGLL010000012">
    <property type="protein sequence ID" value="MBP2022073.1"/>
    <property type="molecule type" value="Genomic_DNA"/>
</dbReference>
<dbReference type="InterPro" id="IPR010982">
    <property type="entry name" value="Lambda_DNA-bd_dom_sf"/>
</dbReference>
<dbReference type="Gene3D" id="1.10.260.40">
    <property type="entry name" value="lambda repressor-like DNA-binding domains"/>
    <property type="match status" value="1"/>
</dbReference>
<dbReference type="PANTHER" id="PTHR46630:SF1">
    <property type="entry name" value="TETRATRICOPEPTIDE REPEAT PROTEIN 29"/>
    <property type="match status" value="1"/>
</dbReference>
<comment type="subcellular location">
    <subcellularLocation>
        <location evidence="1">Cytoplasm</location>
    </subcellularLocation>
</comment>
<comment type="caution">
    <text evidence="8">The sequence shown here is derived from an EMBL/GenBank/DDBJ whole genome shotgun (WGS) entry which is preliminary data.</text>
</comment>
<proteinExistence type="inferred from homology"/>
<keyword evidence="4 6" id="KW-0802">TPR repeat</keyword>
<evidence type="ECO:0000256" key="2">
    <source>
        <dbReference type="ARBA" id="ARBA00022490"/>
    </source>
</evidence>
<dbReference type="Proteomes" id="UP001519308">
    <property type="component" value="Unassembled WGS sequence"/>
</dbReference>
<organism evidence="8 9">
    <name type="scientific">Clostridium punense</name>
    <dbReference type="NCBI Taxonomy" id="1054297"/>
    <lineage>
        <taxon>Bacteria</taxon>
        <taxon>Bacillati</taxon>
        <taxon>Bacillota</taxon>
        <taxon>Clostridia</taxon>
        <taxon>Eubacteriales</taxon>
        <taxon>Clostridiaceae</taxon>
        <taxon>Clostridium</taxon>
    </lineage>
</organism>
<dbReference type="InterPro" id="IPR019734">
    <property type="entry name" value="TPR_rpt"/>
</dbReference>
<feature type="repeat" description="TPR" evidence="6">
    <location>
        <begin position="276"/>
        <end position="309"/>
    </location>
</feature>
<feature type="domain" description="HTH cro/C1-type" evidence="7">
    <location>
        <begin position="10"/>
        <end position="63"/>
    </location>
</feature>
<evidence type="ECO:0000256" key="5">
    <source>
        <dbReference type="ARBA" id="ARBA00038253"/>
    </source>
</evidence>
<name>A0ABS4K2R0_9CLOT</name>
<evidence type="ECO:0000313" key="9">
    <source>
        <dbReference type="Proteomes" id="UP001519308"/>
    </source>
</evidence>
<gene>
    <name evidence="8" type="ORF">J2Z44_001874</name>
</gene>
<dbReference type="InterPro" id="IPR011990">
    <property type="entry name" value="TPR-like_helical_dom_sf"/>
</dbReference>
<sequence length="428" mass="49776">MEFLTPGEKLRKIRKELNMTQSDFADESMTRSYVGMIEVGKRNLNPSIARIILEKLNARAKELNVEISIDEDYLTMSREEEAERYCKNIMDNNPTEEQVNSVIEISLKYGLKETGASAYRVMGDMKYEEYHYLDAFLAYNNSLDICKTIGKLDIQCYLINRLGMCKYDELDYVEALLYFTRAQQYAVELNNYDIEVKAIFNIALTYKKMKKLEEAKKYVEIYINKINGSNDYEEMYAKGNILKSNCIKAQGNIEEAIVILKETVSNFKGITKYTEGMIYNNLGGLYLDKGDYDNSLSAFNKSESIRIEYDESSLAHTIIHKAELYIEKELYTEAILLLKMGCDIAQKYNDNFYLILGYKLLIEIYQKLNKIDKAEELYYKIIDLADEKYNSLELLNAYLKLVELYIKQNKLEEAANIIKLSQKISGNW</sequence>
<dbReference type="SMART" id="SM00530">
    <property type="entry name" value="HTH_XRE"/>
    <property type="match status" value="1"/>
</dbReference>
<dbReference type="SUPFAM" id="SSF47413">
    <property type="entry name" value="lambda repressor-like DNA-binding domains"/>
    <property type="match status" value="1"/>
</dbReference>
<evidence type="ECO:0000256" key="6">
    <source>
        <dbReference type="PROSITE-ProRule" id="PRU00339"/>
    </source>
</evidence>
<evidence type="ECO:0000313" key="8">
    <source>
        <dbReference type="EMBL" id="MBP2022073.1"/>
    </source>
</evidence>
<dbReference type="Pfam" id="PF13424">
    <property type="entry name" value="TPR_12"/>
    <property type="match status" value="1"/>
</dbReference>
<dbReference type="SUPFAM" id="SSF48452">
    <property type="entry name" value="TPR-like"/>
    <property type="match status" value="2"/>
</dbReference>
<dbReference type="PROSITE" id="PS50943">
    <property type="entry name" value="HTH_CROC1"/>
    <property type="match status" value="1"/>
</dbReference>
<keyword evidence="2" id="KW-0963">Cytoplasm</keyword>
<reference evidence="8 9" key="1">
    <citation type="submission" date="2021-03" db="EMBL/GenBank/DDBJ databases">
        <title>Genomic Encyclopedia of Type Strains, Phase IV (KMG-IV): sequencing the most valuable type-strain genomes for metagenomic binning, comparative biology and taxonomic classification.</title>
        <authorList>
            <person name="Goeker M."/>
        </authorList>
    </citation>
    <scope>NUCLEOTIDE SEQUENCE [LARGE SCALE GENOMIC DNA]</scope>
    <source>
        <strain evidence="8 9">DSM 28650</strain>
    </source>
</reference>
<keyword evidence="9" id="KW-1185">Reference proteome</keyword>